<name>A0A2K3DQB9_CHLRE</name>
<dbReference type="GeneID" id="5721104"/>
<dbReference type="AlphaFoldDB" id="A0A2K3DQB9"/>
<feature type="region of interest" description="Disordered" evidence="2">
    <location>
        <begin position="50"/>
        <end position="76"/>
    </location>
</feature>
<dbReference type="InterPro" id="IPR001611">
    <property type="entry name" value="Leu-rich_rpt"/>
</dbReference>
<accession>A0A2K3DQB9</accession>
<gene>
    <name evidence="3" type="ORF">CHLRE_06g291850v5</name>
</gene>
<evidence type="ECO:0000313" key="4">
    <source>
        <dbReference type="Proteomes" id="UP000006906"/>
    </source>
</evidence>
<dbReference type="SMART" id="SM00368">
    <property type="entry name" value="LRR_RI"/>
    <property type="match status" value="4"/>
</dbReference>
<dbReference type="InParanoid" id="A0A2K3DQB9"/>
<organism evidence="3 4">
    <name type="scientific">Chlamydomonas reinhardtii</name>
    <name type="common">Chlamydomonas smithii</name>
    <dbReference type="NCBI Taxonomy" id="3055"/>
    <lineage>
        <taxon>Eukaryota</taxon>
        <taxon>Viridiplantae</taxon>
        <taxon>Chlorophyta</taxon>
        <taxon>core chlorophytes</taxon>
        <taxon>Chlorophyceae</taxon>
        <taxon>CS clade</taxon>
        <taxon>Chlamydomonadales</taxon>
        <taxon>Chlamydomonadaceae</taxon>
        <taxon>Chlamydomonas</taxon>
    </lineage>
</organism>
<dbReference type="KEGG" id="cre:CHLRE_06g291850v5"/>
<dbReference type="PANTHER" id="PTHR24114:SF2">
    <property type="entry name" value="F-BOX DOMAIN-CONTAINING PROTEIN-RELATED"/>
    <property type="match status" value="1"/>
</dbReference>
<feature type="region of interest" description="Disordered" evidence="2">
    <location>
        <begin position="154"/>
        <end position="196"/>
    </location>
</feature>
<dbReference type="GO" id="GO:0005930">
    <property type="term" value="C:axoneme"/>
    <property type="evidence" value="ECO:0007669"/>
    <property type="project" value="UniProtKB-SubCell"/>
</dbReference>
<sequence>MSERMGPSPPLPDRAVHPFLLKLFTMTPFSACAANAPAGNLANTSPVIVQDSHSPAASPARQRPGPGRSESPARPSALRSTVVAGMQSAASVRKSDNGIFAAVQAAAAFSNLTTRTGSMTSGTSHRRSQPGTPVPARADGSTGGTILARKAAELASKDANSGPSSPGGSAVERSGGSMTGNSGALKGLRGAPQGRSAHWVGDWGQQVLLGDRSVAEVVANFVKPESTPFKRDYLTGIITGGARLDGVEGDTFAADLHERDGNTEYWRRATGEKIYGHVDYFVSHCWQYKLGDLVSMILQHYDELPETDGGRLYVPVFYWVDIFAVTQHFVGDIKDHPDCDFPGVIRQAKGGVLFSMAPWRNPLSVKRVWCLFEALTALSISREINLLTDPFDSTAKVDTLLPLFTRQVVDMLDVRNAEATVEKDRDYILNLAERTLGINTFNSKLRQALHHEICEAMILRAVVTGETEEGRKLLERGIIISNATLRFMPKRDSAGKEIERIRDSGLLLLAEAVKACPNLQSLVVYTASETDVSPSGLTALAKGLSGHQALKHLAVGRHPSLASAPGTGGSLGRTSVSAYAGLLTSNPQLSHLDLSYNRLGPDGISALAPALNGNRTVSVLKLRQVGMDAGAALTLADCLATAEALRDLDISFNPEMGDKAGPALVKLMSHKGLQVLRAQSCRFGMQVGKVLIGDPLTKSGSIKELSLGCFVQPGQSASSQDTADWNQLLVDTAATAGKATSRSPARGEVMVSLAGALRQGFKTLERLDLRGCFVGAGVGGESSGLRDALISGLSSVRRGAAFGSLRQLDLRSCNQPELLKMDDSQIALLLKHGGLNLLMKDYKRTGIKGGVLRQYVQYDA</sequence>
<dbReference type="OrthoDB" id="525043at2759"/>
<keyword evidence="4" id="KW-1185">Reference proteome</keyword>
<dbReference type="RefSeq" id="XP_042924139.1">
    <property type="nucleotide sequence ID" value="XM_043063431.1"/>
</dbReference>
<comment type="subcellular location">
    <subcellularLocation>
        <location evidence="1">Cytoplasm</location>
        <location evidence="1">Cytoskeleton</location>
        <location evidence="1">Cilium axoneme</location>
    </subcellularLocation>
</comment>
<evidence type="ECO:0000313" key="3">
    <source>
        <dbReference type="EMBL" id="PNW82734.1"/>
    </source>
</evidence>
<feature type="region of interest" description="Disordered" evidence="2">
    <location>
        <begin position="115"/>
        <end position="142"/>
    </location>
</feature>
<evidence type="ECO:0000256" key="2">
    <source>
        <dbReference type="SAM" id="MobiDB-lite"/>
    </source>
</evidence>
<dbReference type="PaxDb" id="3055-EDP01792"/>
<dbReference type="EMBL" id="CM008967">
    <property type="protein sequence ID" value="PNW82734.1"/>
    <property type="molecule type" value="Genomic_DNA"/>
</dbReference>
<dbReference type="Gene3D" id="3.80.10.10">
    <property type="entry name" value="Ribonuclease Inhibitor"/>
    <property type="match status" value="1"/>
</dbReference>
<proteinExistence type="predicted"/>
<dbReference type="Pfam" id="PF13516">
    <property type="entry name" value="LRR_6"/>
    <property type="match status" value="1"/>
</dbReference>
<protein>
    <submittedName>
        <fullName evidence="3">Uncharacterized protein</fullName>
    </submittedName>
</protein>
<dbReference type="Proteomes" id="UP000006906">
    <property type="component" value="Chromosome 6"/>
</dbReference>
<dbReference type="ExpressionAtlas" id="A0A2K3DQB9">
    <property type="expression patterns" value="baseline"/>
</dbReference>
<dbReference type="InterPro" id="IPR052394">
    <property type="entry name" value="LRR-containing"/>
</dbReference>
<dbReference type="PANTHER" id="PTHR24114">
    <property type="entry name" value="LEUCINE RICH REPEAT FAMILY PROTEIN"/>
    <property type="match status" value="1"/>
</dbReference>
<dbReference type="SUPFAM" id="SSF52047">
    <property type="entry name" value="RNI-like"/>
    <property type="match status" value="1"/>
</dbReference>
<dbReference type="InterPro" id="IPR032675">
    <property type="entry name" value="LRR_dom_sf"/>
</dbReference>
<dbReference type="Gramene" id="PNW82734">
    <property type="protein sequence ID" value="PNW82734"/>
    <property type="gene ID" value="CHLRE_06g291850v5"/>
</dbReference>
<evidence type="ECO:0000256" key="1">
    <source>
        <dbReference type="ARBA" id="ARBA00004430"/>
    </source>
</evidence>
<reference evidence="3 4" key="1">
    <citation type="journal article" date="2007" name="Science">
        <title>The Chlamydomonas genome reveals the evolution of key animal and plant functions.</title>
        <authorList>
            <person name="Merchant S.S."/>
            <person name="Prochnik S.E."/>
            <person name="Vallon O."/>
            <person name="Harris E.H."/>
            <person name="Karpowicz S.J."/>
            <person name="Witman G.B."/>
            <person name="Terry A."/>
            <person name="Salamov A."/>
            <person name="Fritz-Laylin L.K."/>
            <person name="Marechal-Drouard L."/>
            <person name="Marshall W.F."/>
            <person name="Qu L.H."/>
            <person name="Nelson D.R."/>
            <person name="Sanderfoot A.A."/>
            <person name="Spalding M.H."/>
            <person name="Kapitonov V.V."/>
            <person name="Ren Q."/>
            <person name="Ferris P."/>
            <person name="Lindquist E."/>
            <person name="Shapiro H."/>
            <person name="Lucas S.M."/>
            <person name="Grimwood J."/>
            <person name="Schmutz J."/>
            <person name="Cardol P."/>
            <person name="Cerutti H."/>
            <person name="Chanfreau G."/>
            <person name="Chen C.L."/>
            <person name="Cognat V."/>
            <person name="Croft M.T."/>
            <person name="Dent R."/>
            <person name="Dutcher S."/>
            <person name="Fernandez E."/>
            <person name="Fukuzawa H."/>
            <person name="Gonzalez-Ballester D."/>
            <person name="Gonzalez-Halphen D."/>
            <person name="Hallmann A."/>
            <person name="Hanikenne M."/>
            <person name="Hippler M."/>
            <person name="Inwood W."/>
            <person name="Jabbari K."/>
            <person name="Kalanon M."/>
            <person name="Kuras R."/>
            <person name="Lefebvre P.A."/>
            <person name="Lemaire S.D."/>
            <person name="Lobanov A.V."/>
            <person name="Lohr M."/>
            <person name="Manuell A."/>
            <person name="Meier I."/>
            <person name="Mets L."/>
            <person name="Mittag M."/>
            <person name="Mittelmeier T."/>
            <person name="Moroney J.V."/>
            <person name="Moseley J."/>
            <person name="Napoli C."/>
            <person name="Nedelcu A.M."/>
            <person name="Niyogi K."/>
            <person name="Novoselov S.V."/>
            <person name="Paulsen I.T."/>
            <person name="Pazour G."/>
            <person name="Purton S."/>
            <person name="Ral J.P."/>
            <person name="Riano-Pachon D.M."/>
            <person name="Riekhof W."/>
            <person name="Rymarquis L."/>
            <person name="Schroda M."/>
            <person name="Stern D."/>
            <person name="Umen J."/>
            <person name="Willows R."/>
            <person name="Wilson N."/>
            <person name="Zimmer S.L."/>
            <person name="Allmer J."/>
            <person name="Balk J."/>
            <person name="Bisova K."/>
            <person name="Chen C.J."/>
            <person name="Elias M."/>
            <person name="Gendler K."/>
            <person name="Hauser C."/>
            <person name="Lamb M.R."/>
            <person name="Ledford H."/>
            <person name="Long J.C."/>
            <person name="Minagawa J."/>
            <person name="Page M.D."/>
            <person name="Pan J."/>
            <person name="Pootakham W."/>
            <person name="Roje S."/>
            <person name="Rose A."/>
            <person name="Stahlberg E."/>
            <person name="Terauchi A.M."/>
            <person name="Yang P."/>
            <person name="Ball S."/>
            <person name="Bowler C."/>
            <person name="Dieckmann C.L."/>
            <person name="Gladyshev V.N."/>
            <person name="Green P."/>
            <person name="Jorgensen R."/>
            <person name="Mayfield S."/>
            <person name="Mueller-Roeber B."/>
            <person name="Rajamani S."/>
            <person name="Sayre R.T."/>
            <person name="Brokstein P."/>
            <person name="Dubchak I."/>
            <person name="Goodstein D."/>
            <person name="Hornick L."/>
            <person name="Huang Y.W."/>
            <person name="Jhaveri J."/>
            <person name="Luo Y."/>
            <person name="Martinez D."/>
            <person name="Ngau W.C."/>
            <person name="Otillar B."/>
            <person name="Poliakov A."/>
            <person name="Porter A."/>
            <person name="Szajkowski L."/>
            <person name="Werner G."/>
            <person name="Zhou K."/>
            <person name="Grigoriev I.V."/>
            <person name="Rokhsar D.S."/>
            <person name="Grossman A.R."/>
        </authorList>
    </citation>
    <scope>NUCLEOTIDE SEQUENCE [LARGE SCALE GENOMIC DNA]</scope>
    <source>
        <strain evidence="4">CC-503</strain>
    </source>
</reference>